<comment type="subcellular location">
    <subcellularLocation>
        <location evidence="1">Cell outer membrane</location>
    </subcellularLocation>
</comment>
<evidence type="ECO:0000256" key="2">
    <source>
        <dbReference type="ARBA" id="ARBA00005722"/>
    </source>
</evidence>
<accession>A0A242N1V5</accession>
<dbReference type="InterPro" id="IPR010583">
    <property type="entry name" value="MipA"/>
</dbReference>
<evidence type="ECO:0000256" key="5">
    <source>
        <dbReference type="ARBA" id="ARBA00023237"/>
    </source>
</evidence>
<keyword evidence="5" id="KW-0998">Cell outer membrane</keyword>
<dbReference type="AlphaFoldDB" id="A0A242N1V5"/>
<proteinExistence type="inferred from homology"/>
<comment type="caution">
    <text evidence="7">The sequence shown here is derived from an EMBL/GenBank/DDBJ whole genome shotgun (WGS) entry which is preliminary data.</text>
</comment>
<comment type="similarity">
    <text evidence="2">Belongs to the MipA/OmpV family.</text>
</comment>
<protein>
    <submittedName>
        <fullName evidence="7">Outer membrane protein V</fullName>
    </submittedName>
</protein>
<dbReference type="Proteomes" id="UP000195221">
    <property type="component" value="Unassembled WGS sequence"/>
</dbReference>
<evidence type="ECO:0000313" key="8">
    <source>
        <dbReference type="Proteomes" id="UP000195221"/>
    </source>
</evidence>
<dbReference type="EMBL" id="NBTZ01000030">
    <property type="protein sequence ID" value="OTP77542.1"/>
    <property type="molecule type" value="Genomic_DNA"/>
</dbReference>
<keyword evidence="4" id="KW-0472">Membrane</keyword>
<reference evidence="7 8" key="1">
    <citation type="submission" date="2017-03" db="EMBL/GenBank/DDBJ databases">
        <title>Genome analysis of strain PAMC 26577.</title>
        <authorList>
            <person name="Oh H.-M."/>
            <person name="Yang J.-A."/>
        </authorList>
    </citation>
    <scope>NUCLEOTIDE SEQUENCE [LARGE SCALE GENOMIC DNA]</scope>
    <source>
        <strain evidence="7 8">PAMC 26577</strain>
    </source>
</reference>
<sequence length="258" mass="27615">MRKRLSHLCLSTLGLTGVSLAHAENIYMFSLVTGIAPRYEGSRDYRPVVAPVIAAQFDNGFFLSPMEGAGYKKEFANGLFVSTALDYDFGRSDSNRADLPGSNYLKGMGRIPGSLMLSVQAGAHVFGTSTISMTLDQPLTHTGRGLSGHVAMTVPVLQTPTNQVDITGSIHAGTGRYAQTFFGVTDAQAANSNFRPYSVKGGIDSAKVSVGWTATVFSPRWSVHTEAGASRLIGNSGDSPIVQKKVNYFAISALTYRY</sequence>
<evidence type="ECO:0000313" key="7">
    <source>
        <dbReference type="EMBL" id="OTP77542.1"/>
    </source>
</evidence>
<organism evidence="7 8">
    <name type="scientific">Caballeronia sordidicola</name>
    <name type="common">Burkholderia sordidicola</name>
    <dbReference type="NCBI Taxonomy" id="196367"/>
    <lineage>
        <taxon>Bacteria</taxon>
        <taxon>Pseudomonadati</taxon>
        <taxon>Pseudomonadota</taxon>
        <taxon>Betaproteobacteria</taxon>
        <taxon>Burkholderiales</taxon>
        <taxon>Burkholderiaceae</taxon>
        <taxon>Caballeronia</taxon>
    </lineage>
</organism>
<evidence type="ECO:0000256" key="1">
    <source>
        <dbReference type="ARBA" id="ARBA00004442"/>
    </source>
</evidence>
<evidence type="ECO:0000256" key="3">
    <source>
        <dbReference type="ARBA" id="ARBA00022729"/>
    </source>
</evidence>
<feature type="signal peptide" evidence="6">
    <location>
        <begin position="1"/>
        <end position="23"/>
    </location>
</feature>
<name>A0A242N1V5_CABSO</name>
<dbReference type="Pfam" id="PF06629">
    <property type="entry name" value="MipA"/>
    <property type="match status" value="1"/>
</dbReference>
<evidence type="ECO:0000256" key="6">
    <source>
        <dbReference type="SAM" id="SignalP"/>
    </source>
</evidence>
<dbReference type="GO" id="GO:0009279">
    <property type="term" value="C:cell outer membrane"/>
    <property type="evidence" value="ECO:0007669"/>
    <property type="project" value="UniProtKB-SubCell"/>
</dbReference>
<feature type="chain" id="PRO_5011969702" evidence="6">
    <location>
        <begin position="24"/>
        <end position="258"/>
    </location>
</feature>
<gene>
    <name evidence="7" type="ORF">PAMC26577_07895</name>
</gene>
<evidence type="ECO:0000256" key="4">
    <source>
        <dbReference type="ARBA" id="ARBA00023136"/>
    </source>
</evidence>
<keyword evidence="3 6" id="KW-0732">Signal</keyword>
<dbReference type="PANTHER" id="PTHR38776:SF1">
    <property type="entry name" value="MLTA-INTERACTING PROTEIN-RELATED"/>
    <property type="match status" value="1"/>
</dbReference>
<dbReference type="PANTHER" id="PTHR38776">
    <property type="entry name" value="MLTA-INTERACTING PROTEIN-RELATED"/>
    <property type="match status" value="1"/>
</dbReference>